<name>A0A1H7YIB5_9FLAO</name>
<dbReference type="EMBL" id="FOBV01000003">
    <property type="protein sequence ID" value="SEM45078.1"/>
    <property type="molecule type" value="Genomic_DNA"/>
</dbReference>
<dbReference type="AlphaFoldDB" id="A0A1H7YIB5"/>
<protein>
    <submittedName>
        <fullName evidence="1">Uncharacterized protein</fullName>
    </submittedName>
</protein>
<reference evidence="2" key="1">
    <citation type="submission" date="2016-10" db="EMBL/GenBank/DDBJ databases">
        <authorList>
            <person name="Varghese N."/>
            <person name="Submissions S."/>
        </authorList>
    </citation>
    <scope>NUCLEOTIDE SEQUENCE [LARGE SCALE GENOMIC DNA]</scope>
    <source>
        <strain evidence="2">DSM 17453</strain>
    </source>
</reference>
<evidence type="ECO:0000313" key="2">
    <source>
        <dbReference type="Proteomes" id="UP000199450"/>
    </source>
</evidence>
<keyword evidence="2" id="KW-1185">Reference proteome</keyword>
<dbReference type="STRING" id="295069.SAMN05421856_103308"/>
<evidence type="ECO:0000313" key="1">
    <source>
        <dbReference type="EMBL" id="SEM45078.1"/>
    </source>
</evidence>
<dbReference type="RefSeq" id="WP_089999524.1">
    <property type="nucleotide sequence ID" value="NZ_FOBV01000003.1"/>
</dbReference>
<proteinExistence type="predicted"/>
<sequence length="180" mass="21839">MKNNKNIIVFFERVIEDDRLYPSHISMYVSLFQFWSWNRFQNSFRISREDVMKLSKIRSIATYHKCIRELCRAGFIRYSPSYNSYKGSLIEIVDFDIEKVSEKIISQNQKFLLQDEIRFLVPVFNEVELYFSERDLPSAEADRFFSYYRSKNWKLSNEKPMKCWQAAARNWISELKKYIN</sequence>
<dbReference type="Proteomes" id="UP000199450">
    <property type="component" value="Unassembled WGS sequence"/>
</dbReference>
<gene>
    <name evidence="1" type="ORF">SAMN05421856_103308</name>
</gene>
<accession>A0A1H7YIB5</accession>
<organism evidence="1 2">
    <name type="scientific">Chryseobacterium taichungense</name>
    <dbReference type="NCBI Taxonomy" id="295069"/>
    <lineage>
        <taxon>Bacteria</taxon>
        <taxon>Pseudomonadati</taxon>
        <taxon>Bacteroidota</taxon>
        <taxon>Flavobacteriia</taxon>
        <taxon>Flavobacteriales</taxon>
        <taxon>Weeksellaceae</taxon>
        <taxon>Chryseobacterium group</taxon>
        <taxon>Chryseobacterium</taxon>
    </lineage>
</organism>
<dbReference type="OrthoDB" id="1442826at2"/>